<feature type="transmembrane region" description="Helical" evidence="2">
    <location>
        <begin position="306"/>
        <end position="327"/>
    </location>
</feature>
<dbReference type="GeneID" id="70178081"/>
<comment type="caution">
    <text evidence="4">The sequence shown here is derived from an EMBL/GenBank/DDBJ whole genome shotgun (WGS) entry which is preliminary data.</text>
</comment>
<proteinExistence type="predicted"/>
<gene>
    <name evidence="4" type="ORF">B0I36DRAFT_152648</name>
</gene>
<dbReference type="InterPro" id="IPR046623">
    <property type="entry name" value="DUF6536"/>
</dbReference>
<feature type="transmembrane region" description="Helical" evidence="2">
    <location>
        <begin position="205"/>
        <end position="226"/>
    </location>
</feature>
<evidence type="ECO:0000256" key="2">
    <source>
        <dbReference type="SAM" id="Phobius"/>
    </source>
</evidence>
<keyword evidence="5" id="KW-1185">Reference proteome</keyword>
<dbReference type="OrthoDB" id="5429634at2759"/>
<feature type="transmembrane region" description="Helical" evidence="2">
    <location>
        <begin position="265"/>
        <end position="286"/>
    </location>
</feature>
<evidence type="ECO:0000313" key="4">
    <source>
        <dbReference type="EMBL" id="KAH7026005.1"/>
    </source>
</evidence>
<keyword evidence="2" id="KW-1133">Transmembrane helix</keyword>
<dbReference type="RefSeq" id="XP_046009222.1">
    <property type="nucleotide sequence ID" value="XM_046148535.1"/>
</dbReference>
<feature type="region of interest" description="Disordered" evidence="1">
    <location>
        <begin position="1"/>
        <end position="31"/>
    </location>
</feature>
<name>A0A9P9BM74_9PEZI</name>
<feature type="transmembrane region" description="Helical" evidence="2">
    <location>
        <begin position="158"/>
        <end position="181"/>
    </location>
</feature>
<sequence>MRAATSGPVGCHWTDTEPPSTATHSRRTKSSVAWPFHTRNASEAASTTLSMKMRSSWNPRNLLRMADDNVSISRSIVPDYILHYMAGETPESLAQKRQEREEDERRGDAHLLRRRDSLTSTPVEFVDLYSSSTDLTRGIPSSSRSHRSRYLSGWRGGLRLNAVLVGIVFAATLGCLLGSVARTKSVSGDFSVFSGSCSAAKQTSIGIHVAINIATIGLLAAANYALQVLSSPSRVEIDIAHAKRQWLDIGIPSVRNFKHISPVRSVLAAAAIICAAAGQVIYNGVIFETRGLNGPDSCGIHVSTPLLLVGAALSFVVLLCTCAAFILPHFDPIITIGDAIRSFLRIQDPTTTERCLMTKLDVKRGRWANHEARYFARGRHWWFLSPSFTRWFLTALAFLAVAAPATVAVIVMVNSDVDEQFPPFGTATRSTTFVFPPFSSDSTVPRIVLAALPHLLLAILYLSANAIFTCYYLSHEFSLFARERQQLRVSSNPVSAQTSTLYLTLPRPVSWCLLALFAAMGVIMSQSVFPIMNPTSSEVNNPNGDVQIGLSSVALVALLGLLGLLLLVILGMGFRRAQSAAVGDEGAIGNPLALAGGSCSAVISSRCHGRSDEDGRGALSWGVTEEARGMTIGHCAFSRRDVGIVEGRGLYA</sequence>
<evidence type="ECO:0000256" key="1">
    <source>
        <dbReference type="SAM" id="MobiDB-lite"/>
    </source>
</evidence>
<protein>
    <recommendedName>
        <fullName evidence="3">DUF6536 domain-containing protein</fullName>
    </recommendedName>
</protein>
<keyword evidence="2" id="KW-0812">Transmembrane</keyword>
<feature type="transmembrane region" description="Helical" evidence="2">
    <location>
        <begin position="509"/>
        <end position="529"/>
    </location>
</feature>
<keyword evidence="2" id="KW-0472">Membrane</keyword>
<dbReference type="EMBL" id="JAGTJQ010000008">
    <property type="protein sequence ID" value="KAH7026005.1"/>
    <property type="molecule type" value="Genomic_DNA"/>
</dbReference>
<dbReference type="AlphaFoldDB" id="A0A9P9BM74"/>
<accession>A0A9P9BM74</accession>
<dbReference type="Proteomes" id="UP000756346">
    <property type="component" value="Unassembled WGS sequence"/>
</dbReference>
<feature type="transmembrane region" description="Helical" evidence="2">
    <location>
        <begin position="391"/>
        <end position="413"/>
    </location>
</feature>
<feature type="transmembrane region" description="Helical" evidence="2">
    <location>
        <begin position="549"/>
        <end position="570"/>
    </location>
</feature>
<dbReference type="PANTHER" id="PTHR35395:SF1">
    <property type="entry name" value="DUF6536 DOMAIN-CONTAINING PROTEIN"/>
    <property type="match status" value="1"/>
</dbReference>
<dbReference type="PANTHER" id="PTHR35395">
    <property type="entry name" value="DUF6536 DOMAIN-CONTAINING PROTEIN"/>
    <property type="match status" value="1"/>
</dbReference>
<feature type="transmembrane region" description="Helical" evidence="2">
    <location>
        <begin position="447"/>
        <end position="474"/>
    </location>
</feature>
<reference evidence="4" key="1">
    <citation type="journal article" date="2021" name="Nat. Commun.">
        <title>Genetic determinants of endophytism in the Arabidopsis root mycobiome.</title>
        <authorList>
            <person name="Mesny F."/>
            <person name="Miyauchi S."/>
            <person name="Thiergart T."/>
            <person name="Pickel B."/>
            <person name="Atanasova L."/>
            <person name="Karlsson M."/>
            <person name="Huettel B."/>
            <person name="Barry K.W."/>
            <person name="Haridas S."/>
            <person name="Chen C."/>
            <person name="Bauer D."/>
            <person name="Andreopoulos W."/>
            <person name="Pangilinan J."/>
            <person name="LaButti K."/>
            <person name="Riley R."/>
            <person name="Lipzen A."/>
            <person name="Clum A."/>
            <person name="Drula E."/>
            <person name="Henrissat B."/>
            <person name="Kohler A."/>
            <person name="Grigoriev I.V."/>
            <person name="Martin F.M."/>
            <person name="Hacquard S."/>
        </authorList>
    </citation>
    <scope>NUCLEOTIDE SEQUENCE</scope>
    <source>
        <strain evidence="4">MPI-CAGE-CH-0230</strain>
    </source>
</reference>
<dbReference type="Pfam" id="PF20163">
    <property type="entry name" value="DUF6536"/>
    <property type="match status" value="1"/>
</dbReference>
<evidence type="ECO:0000259" key="3">
    <source>
        <dbReference type="Pfam" id="PF20163"/>
    </source>
</evidence>
<feature type="domain" description="DUF6536" evidence="3">
    <location>
        <begin position="154"/>
        <end position="292"/>
    </location>
</feature>
<evidence type="ECO:0000313" key="5">
    <source>
        <dbReference type="Proteomes" id="UP000756346"/>
    </source>
</evidence>
<organism evidence="4 5">
    <name type="scientific">Microdochium trichocladiopsis</name>
    <dbReference type="NCBI Taxonomy" id="1682393"/>
    <lineage>
        <taxon>Eukaryota</taxon>
        <taxon>Fungi</taxon>
        <taxon>Dikarya</taxon>
        <taxon>Ascomycota</taxon>
        <taxon>Pezizomycotina</taxon>
        <taxon>Sordariomycetes</taxon>
        <taxon>Xylariomycetidae</taxon>
        <taxon>Xylariales</taxon>
        <taxon>Microdochiaceae</taxon>
        <taxon>Microdochium</taxon>
    </lineage>
</organism>